<feature type="non-terminal residue" evidence="2">
    <location>
        <position position="1"/>
    </location>
</feature>
<accession>A0ABQ9W1S5</accession>
<evidence type="ECO:0000313" key="2">
    <source>
        <dbReference type="EMBL" id="KAK2115595.1"/>
    </source>
</evidence>
<organism evidence="2 3">
    <name type="scientific">Saguinus oedipus</name>
    <name type="common">Cotton-top tamarin</name>
    <name type="synonym">Oedipomidas oedipus</name>
    <dbReference type="NCBI Taxonomy" id="9490"/>
    <lineage>
        <taxon>Eukaryota</taxon>
        <taxon>Metazoa</taxon>
        <taxon>Chordata</taxon>
        <taxon>Craniata</taxon>
        <taxon>Vertebrata</taxon>
        <taxon>Euteleostomi</taxon>
        <taxon>Mammalia</taxon>
        <taxon>Eutheria</taxon>
        <taxon>Euarchontoglires</taxon>
        <taxon>Primates</taxon>
        <taxon>Haplorrhini</taxon>
        <taxon>Platyrrhini</taxon>
        <taxon>Cebidae</taxon>
        <taxon>Callitrichinae</taxon>
        <taxon>Saguinus</taxon>
    </lineage>
</organism>
<proteinExistence type="predicted"/>
<evidence type="ECO:0000313" key="3">
    <source>
        <dbReference type="Proteomes" id="UP001266305"/>
    </source>
</evidence>
<dbReference type="EMBL" id="JASSZA010000003">
    <property type="protein sequence ID" value="KAK2115595.1"/>
    <property type="molecule type" value="Genomic_DNA"/>
</dbReference>
<feature type="compositionally biased region" description="Basic residues" evidence="1">
    <location>
        <begin position="52"/>
        <end position="61"/>
    </location>
</feature>
<keyword evidence="3" id="KW-1185">Reference proteome</keyword>
<comment type="caution">
    <text evidence="2">The sequence shown here is derived from an EMBL/GenBank/DDBJ whole genome shotgun (WGS) entry which is preliminary data.</text>
</comment>
<name>A0ABQ9W1S5_SAGOE</name>
<evidence type="ECO:0000256" key="1">
    <source>
        <dbReference type="SAM" id="MobiDB-lite"/>
    </source>
</evidence>
<sequence length="61" mass="6453">DECAEEEPGESAAALRPPAPRPLLEAPPPPPATPPATPAASDAGSRWAPAWSRRHRRPPEL</sequence>
<reference evidence="2 3" key="1">
    <citation type="submission" date="2023-05" db="EMBL/GenBank/DDBJ databases">
        <title>B98-5 Cell Line De Novo Hybrid Assembly: An Optical Mapping Approach.</title>
        <authorList>
            <person name="Kananen K."/>
            <person name="Auerbach J.A."/>
            <person name="Kautto E."/>
            <person name="Blachly J.S."/>
        </authorList>
    </citation>
    <scope>NUCLEOTIDE SEQUENCE [LARGE SCALE GENOMIC DNA]</scope>
    <source>
        <strain evidence="2">B95-8</strain>
        <tissue evidence="2">Cell line</tissue>
    </source>
</reference>
<feature type="compositionally biased region" description="Pro residues" evidence="1">
    <location>
        <begin position="17"/>
        <end position="37"/>
    </location>
</feature>
<protein>
    <submittedName>
        <fullName evidence="2">Uncharacterized protein</fullName>
    </submittedName>
</protein>
<dbReference type="Proteomes" id="UP001266305">
    <property type="component" value="Unassembled WGS sequence"/>
</dbReference>
<feature type="region of interest" description="Disordered" evidence="1">
    <location>
        <begin position="1"/>
        <end position="61"/>
    </location>
</feature>
<gene>
    <name evidence="2" type="ORF">P7K49_006221</name>
</gene>